<keyword evidence="10" id="KW-1185">Reference proteome</keyword>
<keyword evidence="2" id="KW-0732">Signal</keyword>
<feature type="domain" description="F5/8 type C" evidence="6">
    <location>
        <begin position="460"/>
        <end position="599"/>
    </location>
</feature>
<evidence type="ECO:0008006" key="11">
    <source>
        <dbReference type="Google" id="ProtNLM"/>
    </source>
</evidence>
<dbReference type="PROSITE" id="PS51175">
    <property type="entry name" value="CBM6"/>
    <property type="match status" value="1"/>
</dbReference>
<dbReference type="Gene3D" id="3.20.20.80">
    <property type="entry name" value="Glycosidases"/>
    <property type="match status" value="1"/>
</dbReference>
<feature type="active site" description="Nucleophile" evidence="5">
    <location>
        <position position="275"/>
    </location>
</feature>
<dbReference type="CDD" id="cd04080">
    <property type="entry name" value="CBM6_cellulase-like"/>
    <property type="match status" value="1"/>
</dbReference>
<dbReference type="InterPro" id="IPR006584">
    <property type="entry name" value="Cellulose-bd_IV"/>
</dbReference>
<dbReference type="RefSeq" id="WP_112747123.1">
    <property type="nucleotide sequence ID" value="NZ_QMFY01000005.1"/>
</dbReference>
<evidence type="ECO:0000256" key="4">
    <source>
        <dbReference type="ARBA" id="ARBA00023295"/>
    </source>
</evidence>
<feature type="active site" description="Proton donor" evidence="5">
    <location>
        <position position="176"/>
    </location>
</feature>
<keyword evidence="3 5" id="KW-0378">Hydrolase</keyword>
<dbReference type="PRINTS" id="PR00739">
    <property type="entry name" value="GLHYDRLASE26"/>
</dbReference>
<evidence type="ECO:0000259" key="6">
    <source>
        <dbReference type="PROSITE" id="PS50022"/>
    </source>
</evidence>
<dbReference type="SMART" id="SM00231">
    <property type="entry name" value="FA58C"/>
    <property type="match status" value="1"/>
</dbReference>
<comment type="caution">
    <text evidence="9">The sequence shown here is derived from an EMBL/GenBank/DDBJ whole genome shotgun (WGS) entry which is preliminary data.</text>
</comment>
<feature type="domain" description="GH26" evidence="8">
    <location>
        <begin position="25"/>
        <end position="323"/>
    </location>
</feature>
<protein>
    <recommendedName>
        <fullName evidence="11">Por secretion system C-terminal sorting domain-containing protein</fullName>
    </recommendedName>
</protein>
<dbReference type="InterPro" id="IPR005084">
    <property type="entry name" value="CBM6"/>
</dbReference>
<dbReference type="GO" id="GO:0006080">
    <property type="term" value="P:substituted mannan metabolic process"/>
    <property type="evidence" value="ECO:0007669"/>
    <property type="project" value="InterPro"/>
</dbReference>
<dbReference type="Pfam" id="PF03422">
    <property type="entry name" value="CBM_6"/>
    <property type="match status" value="1"/>
</dbReference>
<dbReference type="GO" id="GO:0016985">
    <property type="term" value="F:mannan endo-1,4-beta-mannosidase activity"/>
    <property type="evidence" value="ECO:0007669"/>
    <property type="project" value="InterPro"/>
</dbReference>
<evidence type="ECO:0000259" key="7">
    <source>
        <dbReference type="PROSITE" id="PS51175"/>
    </source>
</evidence>
<dbReference type="PROSITE" id="PS51764">
    <property type="entry name" value="GH26"/>
    <property type="match status" value="1"/>
</dbReference>
<evidence type="ECO:0000256" key="5">
    <source>
        <dbReference type="PROSITE-ProRule" id="PRU01100"/>
    </source>
</evidence>
<proteinExistence type="inferred from homology"/>
<dbReference type="GO" id="GO:0030246">
    <property type="term" value="F:carbohydrate binding"/>
    <property type="evidence" value="ECO:0007669"/>
    <property type="project" value="InterPro"/>
</dbReference>
<dbReference type="InterPro" id="IPR008979">
    <property type="entry name" value="Galactose-bd-like_sf"/>
</dbReference>
<dbReference type="AlphaFoldDB" id="A0A364Y568"/>
<evidence type="ECO:0000313" key="10">
    <source>
        <dbReference type="Proteomes" id="UP000251889"/>
    </source>
</evidence>
<dbReference type="PANTHER" id="PTHR40079:SF4">
    <property type="entry name" value="GH26 DOMAIN-CONTAINING PROTEIN-RELATED"/>
    <property type="match status" value="1"/>
</dbReference>
<keyword evidence="4 5" id="KW-0326">Glycosidase</keyword>
<sequence length="696" mass="75926">MKNVNVRSFSILLLLNLLLLSYPGAAQFKSLNFLNSISGQRTVAGQHNREPNANPSQWTNQIYSTTGRYPALWSGDFLFQADNIANRQTMINQAKVEWANGALVNLMYHSCPPTQNEPCNWDGGVVSELSDAQWNELITNGTNLNNRWKARLDVIATYLQDLENNGVEVLFRPFHEMNQGIFWWAGRPGANGTRRLYQITRDYLQNTKGLANLIWVWNVQDFGTLASDLNNYDPGSNYWDVLSLDMYYTDGQGYTSAKYNALVNKAGNKPIAIGECSVLPSSSTLASQPRWTFFMGWAELVFSNNSTSAIQSAYGASNVVTLDEMPGWANVGTGGCTGTGATLPATVQAESYCQMSGVQKETTSDIGGGQNVGYIETNDWMAYRVNVPATGTYTVQYRVASQNGGGSIRLENLGGTTTYGTIAVPATGGWQTWATISHNITLNAGTQDIAIDAAAGGFNLNWISFSGGGGSINLAYNRPVSVSSTEAGGNVASNAVDANGTTRWSSTYSDTQWITVDLGANYNVSRVRVAWETASAKNYYLEGSTNGTTWFNMRTITNNASLVNDHTGLNSTARYVRLYCTARNTTYGYSIYELEVYGAAAARERTSEVSSDVEVLSIYPNPLKGRTVLNVNVDDSGMAVLELINSAGMRALTLHNGSLARGQHAFSFEASTLRPGIYMAMFTFNGKRTAKKFVKE</sequence>
<evidence type="ECO:0000256" key="3">
    <source>
        <dbReference type="ARBA" id="ARBA00022801"/>
    </source>
</evidence>
<dbReference type="InterPro" id="IPR022790">
    <property type="entry name" value="GH26_dom"/>
</dbReference>
<dbReference type="Proteomes" id="UP000251889">
    <property type="component" value="Unassembled WGS sequence"/>
</dbReference>
<organism evidence="9 10">
    <name type="scientific">Pseudochryseolinea flava</name>
    <dbReference type="NCBI Taxonomy" id="2059302"/>
    <lineage>
        <taxon>Bacteria</taxon>
        <taxon>Pseudomonadati</taxon>
        <taxon>Bacteroidota</taxon>
        <taxon>Cytophagia</taxon>
        <taxon>Cytophagales</taxon>
        <taxon>Fulvivirgaceae</taxon>
        <taxon>Pseudochryseolinea</taxon>
    </lineage>
</organism>
<feature type="domain" description="CBM6" evidence="7">
    <location>
        <begin position="345"/>
        <end position="466"/>
    </location>
</feature>
<dbReference type="Pfam" id="PF00754">
    <property type="entry name" value="F5_F8_type_C"/>
    <property type="match status" value="1"/>
</dbReference>
<comment type="similarity">
    <text evidence="1 5">Belongs to the glycosyl hydrolase 26 family.</text>
</comment>
<dbReference type="SMART" id="SM00606">
    <property type="entry name" value="CBD_IV"/>
    <property type="match status" value="1"/>
</dbReference>
<dbReference type="Gene3D" id="2.60.120.260">
    <property type="entry name" value="Galactose-binding domain-like"/>
    <property type="match status" value="2"/>
</dbReference>
<accession>A0A364Y568</accession>
<dbReference type="Pfam" id="PF02156">
    <property type="entry name" value="Glyco_hydro_26"/>
    <property type="match status" value="1"/>
</dbReference>
<evidence type="ECO:0000256" key="2">
    <source>
        <dbReference type="ARBA" id="ARBA00022729"/>
    </source>
</evidence>
<dbReference type="OrthoDB" id="9803686at2"/>
<dbReference type="InterPro" id="IPR000805">
    <property type="entry name" value="Glyco_hydro_26"/>
</dbReference>
<dbReference type="InterPro" id="IPR000421">
    <property type="entry name" value="FA58C"/>
</dbReference>
<evidence type="ECO:0000256" key="1">
    <source>
        <dbReference type="ARBA" id="ARBA00007754"/>
    </source>
</evidence>
<dbReference type="PANTHER" id="PTHR40079">
    <property type="entry name" value="MANNAN ENDO-1,4-BETA-MANNOSIDASE E-RELATED"/>
    <property type="match status" value="1"/>
</dbReference>
<gene>
    <name evidence="9" type="ORF">DQQ10_12055</name>
</gene>
<dbReference type="InterPro" id="IPR026444">
    <property type="entry name" value="Secre_tail"/>
</dbReference>
<dbReference type="SUPFAM" id="SSF51445">
    <property type="entry name" value="(Trans)glycosidases"/>
    <property type="match status" value="1"/>
</dbReference>
<dbReference type="EMBL" id="QMFY01000005">
    <property type="protein sequence ID" value="RAW00967.1"/>
    <property type="molecule type" value="Genomic_DNA"/>
</dbReference>
<dbReference type="NCBIfam" id="TIGR04183">
    <property type="entry name" value="Por_Secre_tail"/>
    <property type="match status" value="1"/>
</dbReference>
<evidence type="ECO:0000313" key="9">
    <source>
        <dbReference type="EMBL" id="RAW00967.1"/>
    </source>
</evidence>
<dbReference type="InterPro" id="IPR017853">
    <property type="entry name" value="GH"/>
</dbReference>
<dbReference type="PROSITE" id="PS50022">
    <property type="entry name" value="FA58C_3"/>
    <property type="match status" value="1"/>
</dbReference>
<name>A0A364Y568_9BACT</name>
<dbReference type="SUPFAM" id="SSF49785">
    <property type="entry name" value="Galactose-binding domain-like"/>
    <property type="match status" value="2"/>
</dbReference>
<evidence type="ECO:0000259" key="8">
    <source>
        <dbReference type="PROSITE" id="PS51764"/>
    </source>
</evidence>
<reference evidence="9 10" key="1">
    <citation type="submission" date="2018-06" db="EMBL/GenBank/DDBJ databases">
        <title>Chryseolinea flavus sp. nov., a member of the phylum Bacteroidetes isolated from soil.</title>
        <authorList>
            <person name="Li Y."/>
            <person name="Wang J."/>
        </authorList>
    </citation>
    <scope>NUCLEOTIDE SEQUENCE [LARGE SCALE GENOMIC DNA]</scope>
    <source>
        <strain evidence="9 10">SDU1-6</strain>
    </source>
</reference>